<accession>A0A8A7KL66</accession>
<evidence type="ECO:0000256" key="1">
    <source>
        <dbReference type="ARBA" id="ARBA00004651"/>
    </source>
</evidence>
<dbReference type="GO" id="GO:0005886">
    <property type="term" value="C:plasma membrane"/>
    <property type="evidence" value="ECO:0007669"/>
    <property type="project" value="UniProtKB-SubCell"/>
</dbReference>
<dbReference type="Proteomes" id="UP000665020">
    <property type="component" value="Chromosome"/>
</dbReference>
<feature type="transmembrane region" description="Helical" evidence="6">
    <location>
        <begin position="303"/>
        <end position="321"/>
    </location>
</feature>
<dbReference type="PANTHER" id="PTHR32196">
    <property type="entry name" value="ABC TRANSPORTER PERMEASE PROTEIN YPHD-RELATED-RELATED"/>
    <property type="match status" value="1"/>
</dbReference>
<protein>
    <submittedName>
        <fullName evidence="7">ABC transporter permease</fullName>
    </submittedName>
</protein>
<keyword evidence="3 6" id="KW-0812">Transmembrane</keyword>
<feature type="transmembrane region" description="Helical" evidence="6">
    <location>
        <begin position="247"/>
        <end position="267"/>
    </location>
</feature>
<feature type="transmembrane region" description="Helical" evidence="6">
    <location>
        <begin position="194"/>
        <end position="216"/>
    </location>
</feature>
<proteinExistence type="predicted"/>
<keyword evidence="5 6" id="KW-0472">Membrane</keyword>
<reference evidence="7" key="1">
    <citation type="submission" date="2019-12" db="EMBL/GenBank/DDBJ databases">
        <authorList>
            <person name="zhang j."/>
            <person name="sun C.M."/>
        </authorList>
    </citation>
    <scope>NUCLEOTIDE SEQUENCE</scope>
    <source>
        <strain evidence="7">NS-1</strain>
    </source>
</reference>
<feature type="transmembrane region" description="Helical" evidence="6">
    <location>
        <begin position="135"/>
        <end position="157"/>
    </location>
</feature>
<name>A0A8A7KL66_9FIRM</name>
<evidence type="ECO:0000313" key="8">
    <source>
        <dbReference type="Proteomes" id="UP000665020"/>
    </source>
</evidence>
<dbReference type="InterPro" id="IPR001851">
    <property type="entry name" value="ABC_transp_permease"/>
</dbReference>
<evidence type="ECO:0000313" key="7">
    <source>
        <dbReference type="EMBL" id="QTL98592.1"/>
    </source>
</evidence>
<evidence type="ECO:0000256" key="6">
    <source>
        <dbReference type="SAM" id="Phobius"/>
    </source>
</evidence>
<evidence type="ECO:0000256" key="5">
    <source>
        <dbReference type="ARBA" id="ARBA00023136"/>
    </source>
</evidence>
<feature type="transmembrane region" description="Helical" evidence="6">
    <location>
        <begin position="333"/>
        <end position="352"/>
    </location>
</feature>
<dbReference type="AlphaFoldDB" id="A0A8A7KL66"/>
<comment type="subcellular location">
    <subcellularLocation>
        <location evidence="1">Cell membrane</location>
        <topology evidence="1">Multi-pass membrane protein</topology>
    </subcellularLocation>
</comment>
<dbReference type="EMBL" id="CP046640">
    <property type="protein sequence ID" value="QTL98592.1"/>
    <property type="molecule type" value="Genomic_DNA"/>
</dbReference>
<dbReference type="PANTHER" id="PTHR32196:SF15">
    <property type="entry name" value="SUGAR ABC TRANSPORTER PERMEASE PROTEIN"/>
    <property type="match status" value="1"/>
</dbReference>
<organism evidence="7 8">
    <name type="scientific">Iocasia fonsfrigidae</name>
    <dbReference type="NCBI Taxonomy" id="2682810"/>
    <lineage>
        <taxon>Bacteria</taxon>
        <taxon>Bacillati</taxon>
        <taxon>Bacillota</taxon>
        <taxon>Clostridia</taxon>
        <taxon>Halanaerobiales</taxon>
        <taxon>Halanaerobiaceae</taxon>
        <taxon>Iocasia</taxon>
    </lineage>
</organism>
<gene>
    <name evidence="7" type="ORF">GM661_11770</name>
</gene>
<keyword evidence="2" id="KW-1003">Cell membrane</keyword>
<dbReference type="GO" id="GO:0022857">
    <property type="term" value="F:transmembrane transporter activity"/>
    <property type="evidence" value="ECO:0007669"/>
    <property type="project" value="InterPro"/>
</dbReference>
<feature type="transmembrane region" description="Helical" evidence="6">
    <location>
        <begin position="20"/>
        <end position="45"/>
    </location>
</feature>
<sequence length="383" mass="41908">MINQGTLKAINPFKKFLIDYAVPIMFIIIVVLAAPMSGFSLSFLANEVMTRLTRNSFLILSLLIPVMAGMGMNFGIVLGAMAGEIGLIFITDWHIVGLPGILLAILLATPFAIVFGYFAGVVLNKAKGREMVTGLMLGFFMNGIYQLIVLYGMGNIIPVSNNEILLSRGYGIRNAVNLDGVRQSLDNLIRLNLFGIKIPVLTIIVITGLCLFIIWFKKTKLGQDMRTVGQDMEVARSAGIDVEKTRIIAIIISTVLASYGMIIYLQNIGTVNTYNSHEQIGFFAIAALLVGGASVARASVFNVFVGVILFHTVFIVSPRAGKELIGSAQLGEYFRVFITYGVIAFSLALYAWKSRVEKENARKKAMILHRVSLQGDSEKSDFS</sequence>
<dbReference type="KEGG" id="ifn:GM661_11770"/>
<evidence type="ECO:0000256" key="3">
    <source>
        <dbReference type="ARBA" id="ARBA00022692"/>
    </source>
</evidence>
<keyword evidence="4 6" id="KW-1133">Transmembrane helix</keyword>
<dbReference type="RefSeq" id="WP_230866999.1">
    <property type="nucleotide sequence ID" value="NZ_CP046640.1"/>
</dbReference>
<dbReference type="CDD" id="cd06574">
    <property type="entry name" value="TM_PBP1_branched-chain-AA_like"/>
    <property type="match status" value="1"/>
</dbReference>
<evidence type="ECO:0000256" key="2">
    <source>
        <dbReference type="ARBA" id="ARBA00022475"/>
    </source>
</evidence>
<evidence type="ECO:0000256" key="4">
    <source>
        <dbReference type="ARBA" id="ARBA00022989"/>
    </source>
</evidence>
<feature type="transmembrane region" description="Helical" evidence="6">
    <location>
        <begin position="279"/>
        <end position="296"/>
    </location>
</feature>
<keyword evidence="8" id="KW-1185">Reference proteome</keyword>
<feature type="transmembrane region" description="Helical" evidence="6">
    <location>
        <begin position="101"/>
        <end position="123"/>
    </location>
</feature>
<feature type="transmembrane region" description="Helical" evidence="6">
    <location>
        <begin position="57"/>
        <end position="81"/>
    </location>
</feature>
<dbReference type="Pfam" id="PF02653">
    <property type="entry name" value="BPD_transp_2"/>
    <property type="match status" value="1"/>
</dbReference>